<evidence type="ECO:0000256" key="1">
    <source>
        <dbReference type="ARBA" id="ARBA00022679"/>
    </source>
</evidence>
<comment type="caution">
    <text evidence="4">The sequence shown here is derived from an EMBL/GenBank/DDBJ whole genome shotgun (WGS) entry which is preliminary data.</text>
</comment>
<protein>
    <submittedName>
        <fullName evidence="4">GNAT family N-acetyltransferase</fullName>
    </submittedName>
</protein>
<dbReference type="EMBL" id="JABBFR010000014">
    <property type="protein sequence ID" value="MBT0724974.1"/>
    <property type="molecule type" value="Genomic_DNA"/>
</dbReference>
<dbReference type="CDD" id="cd04301">
    <property type="entry name" value="NAT_SF"/>
    <property type="match status" value="1"/>
</dbReference>
<proteinExistence type="predicted"/>
<keyword evidence="1" id="KW-0808">Transferase</keyword>
<dbReference type="InterPro" id="IPR016181">
    <property type="entry name" value="Acyl_CoA_acyltransferase"/>
</dbReference>
<evidence type="ECO:0000256" key="2">
    <source>
        <dbReference type="ARBA" id="ARBA00023315"/>
    </source>
</evidence>
<name>A0ABS5SY10_9GAMM</name>
<reference evidence="4 5" key="1">
    <citation type="submission" date="2020-04" db="EMBL/GenBank/DDBJ databases">
        <title>Genome sequencing of Rosenbergiella species.</title>
        <authorList>
            <person name="Alvarez-Perez S."/>
            <person name="Lievens B."/>
        </authorList>
    </citation>
    <scope>NUCLEOTIDE SEQUENCE [LARGE SCALE GENOMIC DNA]</scope>
    <source>
        <strain evidence="4 5">S61</strain>
    </source>
</reference>
<dbReference type="InterPro" id="IPR000182">
    <property type="entry name" value="GNAT_dom"/>
</dbReference>
<dbReference type="RefSeq" id="WP_214237630.1">
    <property type="nucleotide sequence ID" value="NZ_JABBFR010000014.1"/>
</dbReference>
<evidence type="ECO:0000313" key="5">
    <source>
        <dbReference type="Proteomes" id="UP000790096"/>
    </source>
</evidence>
<dbReference type="SUPFAM" id="SSF55729">
    <property type="entry name" value="Acyl-CoA N-acyltransferases (Nat)"/>
    <property type="match status" value="1"/>
</dbReference>
<gene>
    <name evidence="4" type="ORF">HH682_11185</name>
</gene>
<keyword evidence="5" id="KW-1185">Reference proteome</keyword>
<accession>A0ABS5SY10</accession>
<dbReference type="PANTHER" id="PTHR43877:SF2">
    <property type="entry name" value="AMINOALKYLPHOSPHONATE N-ACETYLTRANSFERASE-RELATED"/>
    <property type="match status" value="1"/>
</dbReference>
<keyword evidence="2" id="KW-0012">Acyltransferase</keyword>
<evidence type="ECO:0000313" key="4">
    <source>
        <dbReference type="EMBL" id="MBT0724974.1"/>
    </source>
</evidence>
<sequence>MQYILTPNLNVTDQQELFVGLRRYNHTFLPPQEVGHFGVYCRDEQGVMLGGLNASIKGQWLCIDYLWVDETVRGKGVGGRLMQQAENHAKRQGCQSSLVDTFSFQAPLFYTKLGYQTVMTLDDFPKAGMQRHYLRKALVDQETCSD</sequence>
<dbReference type="PROSITE" id="PS51186">
    <property type="entry name" value="GNAT"/>
    <property type="match status" value="1"/>
</dbReference>
<dbReference type="PANTHER" id="PTHR43877">
    <property type="entry name" value="AMINOALKYLPHOSPHONATE N-ACETYLTRANSFERASE-RELATED-RELATED"/>
    <property type="match status" value="1"/>
</dbReference>
<evidence type="ECO:0000259" key="3">
    <source>
        <dbReference type="PROSITE" id="PS51186"/>
    </source>
</evidence>
<dbReference type="Proteomes" id="UP000790096">
    <property type="component" value="Unassembled WGS sequence"/>
</dbReference>
<dbReference type="Pfam" id="PF00583">
    <property type="entry name" value="Acetyltransf_1"/>
    <property type="match status" value="1"/>
</dbReference>
<feature type="domain" description="N-acetyltransferase" evidence="3">
    <location>
        <begin position="1"/>
        <end position="140"/>
    </location>
</feature>
<dbReference type="InterPro" id="IPR050832">
    <property type="entry name" value="Bact_Acetyltransf"/>
</dbReference>
<organism evidence="4 5">
    <name type="scientific">Rosenbergiella gaditana</name>
    <dbReference type="NCBI Taxonomy" id="2726987"/>
    <lineage>
        <taxon>Bacteria</taxon>
        <taxon>Pseudomonadati</taxon>
        <taxon>Pseudomonadota</taxon>
        <taxon>Gammaproteobacteria</taxon>
        <taxon>Enterobacterales</taxon>
        <taxon>Erwiniaceae</taxon>
        <taxon>Rosenbergiella</taxon>
    </lineage>
</organism>
<dbReference type="Gene3D" id="3.40.630.30">
    <property type="match status" value="1"/>
</dbReference>